<keyword evidence="6" id="KW-0732">Signal</keyword>
<dbReference type="GO" id="GO:0015165">
    <property type="term" value="F:pyrimidine nucleotide-sugar transmembrane transporter activity"/>
    <property type="evidence" value="ECO:0007669"/>
    <property type="project" value="InterPro"/>
</dbReference>
<feature type="transmembrane region" description="Helical" evidence="5">
    <location>
        <begin position="173"/>
        <end position="190"/>
    </location>
</feature>
<keyword evidence="8" id="KW-1185">Reference proteome</keyword>
<feature type="transmembrane region" description="Helical" evidence="5">
    <location>
        <begin position="39"/>
        <end position="60"/>
    </location>
</feature>
<accession>Q24D03</accession>
<gene>
    <name evidence="7" type="ORF">TTHERM_00711900</name>
</gene>
<evidence type="ECO:0000256" key="4">
    <source>
        <dbReference type="ARBA" id="ARBA00023136"/>
    </source>
</evidence>
<evidence type="ECO:0000313" key="7">
    <source>
        <dbReference type="EMBL" id="EAS05605.1"/>
    </source>
</evidence>
<dbReference type="EMBL" id="GG662338">
    <property type="protein sequence ID" value="EAS05605.1"/>
    <property type="molecule type" value="Genomic_DNA"/>
</dbReference>
<dbReference type="GeneID" id="7827809"/>
<dbReference type="GO" id="GO:0000139">
    <property type="term" value="C:Golgi membrane"/>
    <property type="evidence" value="ECO:0007669"/>
    <property type="project" value="InterPro"/>
</dbReference>
<dbReference type="HOGENOM" id="CLU_025028_4_0_1"/>
<keyword evidence="4 5" id="KW-0472">Membrane</keyword>
<dbReference type="SUPFAM" id="SSF103481">
    <property type="entry name" value="Multidrug resistance efflux transporter EmrE"/>
    <property type="match status" value="2"/>
</dbReference>
<dbReference type="PANTHER" id="PTHR13146:SF0">
    <property type="entry name" value="SOLUTE CARRIER FAMILY 35 MEMBER F6"/>
    <property type="match status" value="1"/>
</dbReference>
<comment type="subcellular location">
    <subcellularLocation>
        <location evidence="1">Membrane</location>
        <topology evidence="1">Multi-pass membrane protein</topology>
    </subcellularLocation>
</comment>
<evidence type="ECO:0000256" key="1">
    <source>
        <dbReference type="ARBA" id="ARBA00004141"/>
    </source>
</evidence>
<feature type="transmembrane region" description="Helical" evidence="5">
    <location>
        <begin position="331"/>
        <end position="351"/>
    </location>
</feature>
<keyword evidence="2 5" id="KW-0812">Transmembrane</keyword>
<dbReference type="Gene3D" id="1.10.3730.20">
    <property type="match status" value="1"/>
</dbReference>
<dbReference type="InParanoid" id="Q24D03"/>
<evidence type="ECO:0000256" key="2">
    <source>
        <dbReference type="ARBA" id="ARBA00022692"/>
    </source>
</evidence>
<evidence type="ECO:0000313" key="8">
    <source>
        <dbReference type="Proteomes" id="UP000009168"/>
    </source>
</evidence>
<organism evidence="7 8">
    <name type="scientific">Tetrahymena thermophila (strain SB210)</name>
    <dbReference type="NCBI Taxonomy" id="312017"/>
    <lineage>
        <taxon>Eukaryota</taxon>
        <taxon>Sar</taxon>
        <taxon>Alveolata</taxon>
        <taxon>Ciliophora</taxon>
        <taxon>Intramacronucleata</taxon>
        <taxon>Oligohymenophorea</taxon>
        <taxon>Hymenostomatida</taxon>
        <taxon>Tetrahymenina</taxon>
        <taxon>Tetrahymenidae</taxon>
        <taxon>Tetrahymena</taxon>
    </lineage>
</organism>
<name>Q24D03_TETTS</name>
<evidence type="ECO:0000256" key="6">
    <source>
        <dbReference type="SAM" id="SignalP"/>
    </source>
</evidence>
<feature type="signal peptide" evidence="6">
    <location>
        <begin position="1"/>
        <end position="23"/>
    </location>
</feature>
<dbReference type="OMA" id="WDSFSWL"/>
<reference evidence="8" key="1">
    <citation type="journal article" date="2006" name="PLoS Biol.">
        <title>Macronuclear genome sequence of the ciliate Tetrahymena thermophila, a model eukaryote.</title>
        <authorList>
            <person name="Eisen J.A."/>
            <person name="Coyne R.S."/>
            <person name="Wu M."/>
            <person name="Wu D."/>
            <person name="Thiagarajan M."/>
            <person name="Wortman J.R."/>
            <person name="Badger J.H."/>
            <person name="Ren Q."/>
            <person name="Amedeo P."/>
            <person name="Jones K.M."/>
            <person name="Tallon L.J."/>
            <person name="Delcher A.L."/>
            <person name="Salzberg S.L."/>
            <person name="Silva J.C."/>
            <person name="Haas B.J."/>
            <person name="Majoros W.H."/>
            <person name="Farzad M."/>
            <person name="Carlton J.M."/>
            <person name="Smith R.K. Jr."/>
            <person name="Garg J."/>
            <person name="Pearlman R.E."/>
            <person name="Karrer K.M."/>
            <person name="Sun L."/>
            <person name="Manning G."/>
            <person name="Elde N.C."/>
            <person name="Turkewitz A.P."/>
            <person name="Asai D.J."/>
            <person name="Wilkes D.E."/>
            <person name="Wang Y."/>
            <person name="Cai H."/>
            <person name="Collins K."/>
            <person name="Stewart B.A."/>
            <person name="Lee S.R."/>
            <person name="Wilamowska K."/>
            <person name="Weinberg Z."/>
            <person name="Ruzzo W.L."/>
            <person name="Wloga D."/>
            <person name="Gaertig J."/>
            <person name="Frankel J."/>
            <person name="Tsao C.-C."/>
            <person name="Gorovsky M.A."/>
            <person name="Keeling P.J."/>
            <person name="Waller R.F."/>
            <person name="Patron N.J."/>
            <person name="Cherry J.M."/>
            <person name="Stover N.A."/>
            <person name="Krieger C.J."/>
            <person name="del Toro C."/>
            <person name="Ryder H.F."/>
            <person name="Williamson S.C."/>
            <person name="Barbeau R.A."/>
            <person name="Hamilton E.P."/>
            <person name="Orias E."/>
        </authorList>
    </citation>
    <scope>NUCLEOTIDE SEQUENCE [LARGE SCALE GENOMIC DNA]</scope>
    <source>
        <strain evidence="8">SB210</strain>
    </source>
</reference>
<dbReference type="Proteomes" id="UP000009168">
    <property type="component" value="Unassembled WGS sequence"/>
</dbReference>
<dbReference type="AlphaFoldDB" id="Q24D03"/>
<protein>
    <submittedName>
        <fullName evidence="7">Nucleotide-sugar transporter</fullName>
    </submittedName>
</protein>
<dbReference type="RefSeq" id="XP_001025850.1">
    <property type="nucleotide sequence ID" value="XM_001025850.1"/>
</dbReference>
<evidence type="ECO:0000256" key="5">
    <source>
        <dbReference type="SAM" id="Phobius"/>
    </source>
</evidence>
<dbReference type="KEGG" id="tet:TTHERM_00711900"/>
<dbReference type="eggNOG" id="KOG3912">
    <property type="taxonomic scope" value="Eukaryota"/>
</dbReference>
<keyword evidence="3 5" id="KW-1133">Transmembrane helix</keyword>
<dbReference type="InterPro" id="IPR007271">
    <property type="entry name" value="Nuc_sug_transpt"/>
</dbReference>
<dbReference type="FunCoup" id="Q24D03">
    <property type="interactions" value="362"/>
</dbReference>
<feature type="transmembrane region" description="Helical" evidence="5">
    <location>
        <begin position="146"/>
        <end position="167"/>
    </location>
</feature>
<feature type="chain" id="PRO_5004202191" evidence="6">
    <location>
        <begin position="24"/>
        <end position="406"/>
    </location>
</feature>
<dbReference type="PANTHER" id="PTHR13146">
    <property type="match status" value="1"/>
</dbReference>
<feature type="transmembrane region" description="Helical" evidence="5">
    <location>
        <begin position="301"/>
        <end position="319"/>
    </location>
</feature>
<dbReference type="OrthoDB" id="300580at2759"/>
<feature type="transmembrane region" description="Helical" evidence="5">
    <location>
        <begin position="90"/>
        <end position="110"/>
    </location>
</feature>
<dbReference type="InterPro" id="IPR037185">
    <property type="entry name" value="EmrE-like"/>
</dbReference>
<sequence length="406" mass="45574">MVMTTFKVNLLLVVLLFEGVGTGIIFKQQQRSVVNGVQFNHPFMQTMLMFIGEALCYLIYRLQKKYQAADFEHELKIAKEKGLNLNPSKWIFCIPTLCDFTASTIQFFAMSQMPLSIYYMIRGGNIVITAVFSVIFLKKQLFRQHVLGLFLAVSGFITIGITSILVSQDGLDPNQLLLGIILLVISFFFSSGQSVLEEKLFKTIYLHPNQLVGYEGSVGIIITWIALNIFSYIPCPQSMADDCPNGMMEDVPQFFKTVFTFEGPYQPTLFFMIILGIIAIAILNGLAFYATKYASALSRSMISQVSPFVVWMFTIAIGWDKFRVGQFCGYIIVVFGCLIYYEVIVIPFFGFNRNLKANFHNLAHHVASTAEVKPAAEVDQEIALNQVVPSIQNQNSEQPMNTAAAS</sequence>
<feature type="transmembrane region" description="Helical" evidence="5">
    <location>
        <begin position="116"/>
        <end position="137"/>
    </location>
</feature>
<feature type="transmembrane region" description="Helical" evidence="5">
    <location>
        <begin position="211"/>
        <end position="233"/>
    </location>
</feature>
<evidence type="ECO:0000256" key="3">
    <source>
        <dbReference type="ARBA" id="ARBA00022989"/>
    </source>
</evidence>
<dbReference type="Pfam" id="PF04142">
    <property type="entry name" value="Nuc_sug_transp"/>
    <property type="match status" value="1"/>
</dbReference>
<feature type="transmembrane region" description="Helical" evidence="5">
    <location>
        <begin position="269"/>
        <end position="289"/>
    </location>
</feature>
<proteinExistence type="predicted"/>